<dbReference type="EMBL" id="JBHTIW010000008">
    <property type="protein sequence ID" value="MFD0920639.1"/>
    <property type="molecule type" value="Genomic_DNA"/>
</dbReference>
<reference evidence="4" key="1">
    <citation type="journal article" date="2019" name="Int. J. Syst. Evol. Microbiol.">
        <title>The Global Catalogue of Microorganisms (GCM) 10K type strain sequencing project: providing services to taxonomists for standard genome sequencing and annotation.</title>
        <authorList>
            <consortium name="The Broad Institute Genomics Platform"/>
            <consortium name="The Broad Institute Genome Sequencing Center for Infectious Disease"/>
            <person name="Wu L."/>
            <person name="Ma J."/>
        </authorList>
    </citation>
    <scope>NUCLEOTIDE SEQUENCE [LARGE SCALE GENOMIC DNA]</scope>
    <source>
        <strain evidence="4">CCUG 56401</strain>
    </source>
</reference>
<comment type="caution">
    <text evidence="3">The sequence shown here is derived from an EMBL/GenBank/DDBJ whole genome shotgun (WGS) entry which is preliminary data.</text>
</comment>
<proteinExistence type="predicted"/>
<dbReference type="Proteomes" id="UP001597018">
    <property type="component" value="Unassembled WGS sequence"/>
</dbReference>
<sequence length="91" mass="9866">MADKKEITGHRVDPAEEPSAAWGWHGGFPRGTQAAGWGTVIVVLFMLFFGHESVVSEPRSVANLWLMGIALVVAIGLVLDLRRKRRTPSGG</sequence>
<evidence type="ECO:0000313" key="4">
    <source>
        <dbReference type="Proteomes" id="UP001597018"/>
    </source>
</evidence>
<accession>A0ABW3FVL8</accession>
<organism evidence="3 4">
    <name type="scientific">Saccharopolyspora rosea</name>
    <dbReference type="NCBI Taxonomy" id="524884"/>
    <lineage>
        <taxon>Bacteria</taxon>
        <taxon>Bacillati</taxon>
        <taxon>Actinomycetota</taxon>
        <taxon>Actinomycetes</taxon>
        <taxon>Pseudonocardiales</taxon>
        <taxon>Pseudonocardiaceae</taxon>
        <taxon>Saccharopolyspora</taxon>
    </lineage>
</organism>
<protein>
    <submittedName>
        <fullName evidence="3">DUF2631 domain-containing protein</fullName>
    </submittedName>
</protein>
<feature type="transmembrane region" description="Helical" evidence="2">
    <location>
        <begin position="62"/>
        <end position="81"/>
    </location>
</feature>
<feature type="transmembrane region" description="Helical" evidence="2">
    <location>
        <begin position="34"/>
        <end position="50"/>
    </location>
</feature>
<feature type="region of interest" description="Disordered" evidence="1">
    <location>
        <begin position="1"/>
        <end position="24"/>
    </location>
</feature>
<evidence type="ECO:0000256" key="2">
    <source>
        <dbReference type="SAM" id="Phobius"/>
    </source>
</evidence>
<name>A0ABW3FVL8_9PSEU</name>
<dbReference type="Pfam" id="PF10939">
    <property type="entry name" value="DUF2631"/>
    <property type="match status" value="1"/>
</dbReference>
<evidence type="ECO:0000313" key="3">
    <source>
        <dbReference type="EMBL" id="MFD0920639.1"/>
    </source>
</evidence>
<keyword evidence="2" id="KW-0472">Membrane</keyword>
<dbReference type="RefSeq" id="WP_263253737.1">
    <property type="nucleotide sequence ID" value="NZ_BAABLT010000006.1"/>
</dbReference>
<feature type="compositionally biased region" description="Basic and acidic residues" evidence="1">
    <location>
        <begin position="1"/>
        <end position="14"/>
    </location>
</feature>
<evidence type="ECO:0000256" key="1">
    <source>
        <dbReference type="SAM" id="MobiDB-lite"/>
    </source>
</evidence>
<keyword evidence="4" id="KW-1185">Reference proteome</keyword>
<gene>
    <name evidence="3" type="ORF">ACFQ16_12870</name>
</gene>
<keyword evidence="2" id="KW-0812">Transmembrane</keyword>
<dbReference type="InterPro" id="IPR024341">
    <property type="entry name" value="DUF2631"/>
</dbReference>
<keyword evidence="2" id="KW-1133">Transmembrane helix</keyword>